<evidence type="ECO:0000313" key="1">
    <source>
        <dbReference type="EMBL" id="KAI0027960.1"/>
    </source>
</evidence>
<accession>A0ACB8Q8H4</accession>
<sequence>MALLPVTMQFFALAAIAAAAGSNSSTASTGVGNSTLGPSNFTASGVFPASLFHAYYNNPTATDEQPQPVISDPVTRVVYPFSLTDPKNIPQVDVKDPHILPPKQSSDAILSAALAQISSIGQNAFFANSSCARCQAQLLAAKVVALAAPERGPDVAVALCETFQVSTTCNTTWGADALGSVITQVLAFADVGGFDGQMICQNFLRSACPLPGASPLNLTNWFAKPKPNPLPVPKRSSGKLLKVLHLSDFHLDPRYATGSEANCTSGLCCRANNHNSPAGSNTTALPAPRFGAYRCDTPYSLAAAALAAIPVLTATENTGFDFMVYTGDLVSHDTENQLSRDYVLYTETVVYDLFKRTLGSGPVYVALGNHDSYNQAQDAPHALGGELSSQFSWNYDHVASLWKEKGWISESVAQLARAHYAGYMVRRQDGLRIITLNTDLWYHANWFNFINMTQLDPSGMLRFLTDELQDAEDAGERVWIMGHVLSGWDGADPLVNPTNLFYQIVDRYSPHVIANIFWGHTHEDEHSIFYTNNATNISAETAVSQAWIAPSITPLTNLNSGFRMYLVDSGTFDIIDAHTWRSDVNAFSQLDGQTKFGPTYVYEYSTREAYGANITGWGASDPLNATWWHLVTEQMEANPDLITTFNTFQGKQSVLSTTCTGQCATARVCYMRSGSAAIAFQNCPSGFGSVQ</sequence>
<evidence type="ECO:0000313" key="2">
    <source>
        <dbReference type="Proteomes" id="UP000814128"/>
    </source>
</evidence>
<name>A0ACB8Q8H4_9AGAM</name>
<protein>
    <submittedName>
        <fullName evidence="1">Sphingomyelin phosphodiesterase</fullName>
    </submittedName>
</protein>
<proteinExistence type="predicted"/>
<dbReference type="Proteomes" id="UP000814128">
    <property type="component" value="Unassembled WGS sequence"/>
</dbReference>
<organism evidence="1 2">
    <name type="scientific">Vararia minispora EC-137</name>
    <dbReference type="NCBI Taxonomy" id="1314806"/>
    <lineage>
        <taxon>Eukaryota</taxon>
        <taxon>Fungi</taxon>
        <taxon>Dikarya</taxon>
        <taxon>Basidiomycota</taxon>
        <taxon>Agaricomycotina</taxon>
        <taxon>Agaricomycetes</taxon>
        <taxon>Russulales</taxon>
        <taxon>Lachnocladiaceae</taxon>
        <taxon>Vararia</taxon>
    </lineage>
</organism>
<keyword evidence="2" id="KW-1185">Reference proteome</keyword>
<gene>
    <name evidence="1" type="ORF">K488DRAFT_90255</name>
</gene>
<dbReference type="EMBL" id="MU273812">
    <property type="protein sequence ID" value="KAI0027960.1"/>
    <property type="molecule type" value="Genomic_DNA"/>
</dbReference>
<reference evidence="1" key="1">
    <citation type="submission" date="2021-02" db="EMBL/GenBank/DDBJ databases">
        <authorList>
            <consortium name="DOE Joint Genome Institute"/>
            <person name="Ahrendt S."/>
            <person name="Looney B.P."/>
            <person name="Miyauchi S."/>
            <person name="Morin E."/>
            <person name="Drula E."/>
            <person name="Courty P.E."/>
            <person name="Chicoki N."/>
            <person name="Fauchery L."/>
            <person name="Kohler A."/>
            <person name="Kuo A."/>
            <person name="Labutti K."/>
            <person name="Pangilinan J."/>
            <person name="Lipzen A."/>
            <person name="Riley R."/>
            <person name="Andreopoulos W."/>
            <person name="He G."/>
            <person name="Johnson J."/>
            <person name="Barry K.W."/>
            <person name="Grigoriev I.V."/>
            <person name="Nagy L."/>
            <person name="Hibbett D."/>
            <person name="Henrissat B."/>
            <person name="Matheny P.B."/>
            <person name="Labbe J."/>
            <person name="Martin F."/>
        </authorList>
    </citation>
    <scope>NUCLEOTIDE SEQUENCE</scope>
    <source>
        <strain evidence="1">EC-137</strain>
    </source>
</reference>
<reference evidence="1" key="2">
    <citation type="journal article" date="2022" name="New Phytol.">
        <title>Evolutionary transition to the ectomycorrhizal habit in the genomes of a hyperdiverse lineage of mushroom-forming fungi.</title>
        <authorList>
            <person name="Looney B."/>
            <person name="Miyauchi S."/>
            <person name="Morin E."/>
            <person name="Drula E."/>
            <person name="Courty P.E."/>
            <person name="Kohler A."/>
            <person name="Kuo A."/>
            <person name="LaButti K."/>
            <person name="Pangilinan J."/>
            <person name="Lipzen A."/>
            <person name="Riley R."/>
            <person name="Andreopoulos W."/>
            <person name="He G."/>
            <person name="Johnson J."/>
            <person name="Nolan M."/>
            <person name="Tritt A."/>
            <person name="Barry K.W."/>
            <person name="Grigoriev I.V."/>
            <person name="Nagy L.G."/>
            <person name="Hibbett D."/>
            <person name="Henrissat B."/>
            <person name="Matheny P.B."/>
            <person name="Labbe J."/>
            <person name="Martin F.M."/>
        </authorList>
    </citation>
    <scope>NUCLEOTIDE SEQUENCE</scope>
    <source>
        <strain evidence="1">EC-137</strain>
    </source>
</reference>
<comment type="caution">
    <text evidence="1">The sequence shown here is derived from an EMBL/GenBank/DDBJ whole genome shotgun (WGS) entry which is preliminary data.</text>
</comment>